<dbReference type="GO" id="GO:0030026">
    <property type="term" value="P:intracellular manganese ion homeostasis"/>
    <property type="evidence" value="ECO:0007669"/>
    <property type="project" value="InterPro"/>
</dbReference>
<gene>
    <name evidence="10" type="ORF">IFM89_030513</name>
</gene>
<protein>
    <recommendedName>
        <fullName evidence="9">Vacuolar iron transporter</fullName>
    </recommendedName>
</protein>
<evidence type="ECO:0000256" key="2">
    <source>
        <dbReference type="ARBA" id="ARBA00007049"/>
    </source>
</evidence>
<accession>A0A835HNC0</accession>
<comment type="similarity">
    <text evidence="2 9">Belongs to the CCC1 family.</text>
</comment>
<evidence type="ECO:0000256" key="3">
    <source>
        <dbReference type="ARBA" id="ARBA00022496"/>
    </source>
</evidence>
<comment type="caution">
    <text evidence="10">The sequence shown here is derived from an EMBL/GenBank/DDBJ whole genome shotgun (WGS) entry which is preliminary data.</text>
</comment>
<keyword evidence="7" id="KW-0472">Membrane</keyword>
<dbReference type="OrthoDB" id="73465at2759"/>
<dbReference type="GO" id="GO:0005384">
    <property type="term" value="F:manganese ion transmembrane transporter activity"/>
    <property type="evidence" value="ECO:0007669"/>
    <property type="project" value="InterPro"/>
</dbReference>
<evidence type="ECO:0000256" key="6">
    <source>
        <dbReference type="ARBA" id="ARBA00022989"/>
    </source>
</evidence>
<evidence type="ECO:0000256" key="4">
    <source>
        <dbReference type="ARBA" id="ARBA00022554"/>
    </source>
</evidence>
<dbReference type="EMBL" id="JADFTS010000006">
    <property type="protein sequence ID" value="KAF9602625.1"/>
    <property type="molecule type" value="Genomic_DNA"/>
</dbReference>
<name>A0A835HNC0_9MAGN</name>
<dbReference type="GO" id="GO:0005381">
    <property type="term" value="F:iron ion transmembrane transporter activity"/>
    <property type="evidence" value="ECO:0007669"/>
    <property type="project" value="UniProtKB-UniRule"/>
</dbReference>
<evidence type="ECO:0000256" key="8">
    <source>
        <dbReference type="ARBA" id="ARBA00044464"/>
    </source>
</evidence>
<evidence type="ECO:0000313" key="11">
    <source>
        <dbReference type="Proteomes" id="UP000631114"/>
    </source>
</evidence>
<evidence type="ECO:0000256" key="5">
    <source>
        <dbReference type="ARBA" id="ARBA00022692"/>
    </source>
</evidence>
<comment type="function">
    <text evidence="9">Vacuolar Fe(2+) uptake transporter.</text>
</comment>
<comment type="subcellular location">
    <subcellularLocation>
        <location evidence="1 9">Vacuole membrane</location>
        <topology evidence="1 9">Multi-pass membrane protein</topology>
    </subcellularLocation>
</comment>
<proteinExistence type="inferred from homology"/>
<keyword evidence="3" id="KW-0408">Iron</keyword>
<evidence type="ECO:0000256" key="1">
    <source>
        <dbReference type="ARBA" id="ARBA00004128"/>
    </source>
</evidence>
<dbReference type="GO" id="GO:0140315">
    <property type="term" value="F:iron ion sequestering activity"/>
    <property type="evidence" value="ECO:0007669"/>
    <property type="project" value="UniProtKB-UniRule"/>
</dbReference>
<keyword evidence="6" id="KW-1133">Transmembrane helix</keyword>
<reference evidence="10 11" key="1">
    <citation type="submission" date="2020-10" db="EMBL/GenBank/DDBJ databases">
        <title>The Coptis chinensis genome and diversification of protoberbering-type alkaloids.</title>
        <authorList>
            <person name="Wang B."/>
            <person name="Shu S."/>
            <person name="Song C."/>
            <person name="Liu Y."/>
        </authorList>
    </citation>
    <scope>NUCLEOTIDE SEQUENCE [LARGE SCALE GENOMIC DNA]</scope>
    <source>
        <strain evidence="10">HL-2020</strain>
        <tissue evidence="10">Leaf</tissue>
    </source>
</reference>
<evidence type="ECO:0000313" key="10">
    <source>
        <dbReference type="EMBL" id="KAF9602625.1"/>
    </source>
</evidence>
<dbReference type="InterPro" id="IPR008217">
    <property type="entry name" value="Ccc1_fam"/>
</dbReference>
<dbReference type="GO" id="GO:0005774">
    <property type="term" value="C:vacuolar membrane"/>
    <property type="evidence" value="ECO:0007669"/>
    <property type="project" value="UniProtKB-SubCell"/>
</dbReference>
<evidence type="ECO:0000256" key="9">
    <source>
        <dbReference type="RuleBase" id="RU369115"/>
    </source>
</evidence>
<keyword evidence="9" id="KW-0813">Transport</keyword>
<dbReference type="Proteomes" id="UP000631114">
    <property type="component" value="Unassembled WGS sequence"/>
</dbReference>
<keyword evidence="5" id="KW-0812">Transmembrane</keyword>
<dbReference type="PANTHER" id="PTHR31851">
    <property type="entry name" value="FE(2+)/MN(2+) TRANSPORTER PCL1"/>
    <property type="match status" value="1"/>
</dbReference>
<keyword evidence="4 9" id="KW-0926">Vacuole</keyword>
<organism evidence="10 11">
    <name type="scientific">Coptis chinensis</name>
    <dbReference type="NCBI Taxonomy" id="261450"/>
    <lineage>
        <taxon>Eukaryota</taxon>
        <taxon>Viridiplantae</taxon>
        <taxon>Streptophyta</taxon>
        <taxon>Embryophyta</taxon>
        <taxon>Tracheophyta</taxon>
        <taxon>Spermatophyta</taxon>
        <taxon>Magnoliopsida</taxon>
        <taxon>Ranunculales</taxon>
        <taxon>Ranunculaceae</taxon>
        <taxon>Coptidoideae</taxon>
        <taxon>Coptis</taxon>
    </lineage>
</organism>
<sequence>MLGMATASKDRRDMILVGVAAVVVGAFSMAVGEYVSLVTQRDIKEAKQLTNMKLVNMTSITPKRGSIYARSPGKSPIVRGMSPAMELLYMLPKRSPLIRVISEEERAVTTDNDYETLPNPMKAACASGFAFLRGSLLPMLSVMIATDINRVLKLVIVKLR</sequence>
<dbReference type="AlphaFoldDB" id="A0A835HNC0"/>
<keyword evidence="11" id="KW-1185">Reference proteome</keyword>
<comment type="catalytic activity">
    <reaction evidence="8">
        <text>Fe(2+)(in) = Fe(2+)(out)</text>
        <dbReference type="Rhea" id="RHEA:28486"/>
        <dbReference type="ChEBI" id="CHEBI:29033"/>
    </reaction>
    <physiologicalReaction direction="left-to-right" evidence="8">
        <dbReference type="Rhea" id="RHEA:28487"/>
    </physiologicalReaction>
</comment>
<evidence type="ECO:0000256" key="7">
    <source>
        <dbReference type="ARBA" id="ARBA00023136"/>
    </source>
</evidence>
<keyword evidence="9" id="KW-0406">Ion transport</keyword>
<keyword evidence="3" id="KW-0410">Iron transport</keyword>
<dbReference type="Pfam" id="PF01988">
    <property type="entry name" value="VIT1"/>
    <property type="match status" value="1"/>
</dbReference>